<feature type="transmembrane region" description="Helical" evidence="1">
    <location>
        <begin position="117"/>
        <end position="134"/>
    </location>
</feature>
<sequence>MEPLVDQSVSTDELVVPSSALGGLRRLNLVMGLLHAGSAAAMLVLSNDFAIPITATFADGPPGSPLPAAETLFELPLGPAVAAFLILSAIAHFVVASPLWFGRYARDLASGINRARWVEYSLSASWMIVLIALLPGITDVVALGALFAVNAGMILFGWMMELHNRRLAETRWTAFVFGCVLGVVPWALIGFQVIGAGSAVPTFVYGIFVSLFVFFNCFAVNQWLQYRQIGRWRDYLFGERVYVWLSITAKSVLAWQVFANTLIPT</sequence>
<dbReference type="InterPro" id="IPR041113">
    <property type="entry name" value="Heliorhodopsin"/>
</dbReference>
<gene>
    <name evidence="2" type="ORF">DVS28_a1362</name>
</gene>
<keyword evidence="1" id="KW-1133">Transmembrane helix</keyword>
<dbReference type="NCBIfam" id="NF038020">
    <property type="entry name" value="HeR"/>
    <property type="match status" value="1"/>
</dbReference>
<organism evidence="2 3">
    <name type="scientific">Euzebya pacifica</name>
    <dbReference type="NCBI Taxonomy" id="1608957"/>
    <lineage>
        <taxon>Bacteria</taxon>
        <taxon>Bacillati</taxon>
        <taxon>Actinomycetota</taxon>
        <taxon>Nitriliruptoria</taxon>
        <taxon>Euzebyales</taxon>
    </lineage>
</organism>
<feature type="transmembrane region" description="Helical" evidence="1">
    <location>
        <begin position="140"/>
        <end position="160"/>
    </location>
</feature>
<evidence type="ECO:0000313" key="2">
    <source>
        <dbReference type="EMBL" id="AXV06061.1"/>
    </source>
</evidence>
<proteinExistence type="predicted"/>
<feature type="transmembrane region" description="Helical" evidence="1">
    <location>
        <begin position="241"/>
        <end position="263"/>
    </location>
</feature>
<feature type="transmembrane region" description="Helical" evidence="1">
    <location>
        <begin position="200"/>
        <end position="220"/>
    </location>
</feature>
<dbReference type="Gene3D" id="1.20.1070.10">
    <property type="entry name" value="Rhodopsin 7-helix transmembrane proteins"/>
    <property type="match status" value="1"/>
</dbReference>
<evidence type="ECO:0000256" key="1">
    <source>
        <dbReference type="SAM" id="Phobius"/>
    </source>
</evidence>
<dbReference type="Pfam" id="PF18761">
    <property type="entry name" value="Heliorhodopsin"/>
    <property type="match status" value="1"/>
</dbReference>
<keyword evidence="1" id="KW-0812">Transmembrane</keyword>
<dbReference type="AlphaFoldDB" id="A0A346XV14"/>
<reference evidence="2 3" key="1">
    <citation type="submission" date="2018-09" db="EMBL/GenBank/DDBJ databases">
        <title>Complete genome sequence of Euzebya sp. DY32-46 isolated from seawater of Pacific Ocean.</title>
        <authorList>
            <person name="Xu L."/>
            <person name="Wu Y.-H."/>
            <person name="Xu X.-W."/>
        </authorList>
    </citation>
    <scope>NUCLEOTIDE SEQUENCE [LARGE SCALE GENOMIC DNA]</scope>
    <source>
        <strain evidence="2 3">DY32-46</strain>
    </source>
</reference>
<feature type="transmembrane region" description="Helical" evidence="1">
    <location>
        <begin position="77"/>
        <end position="96"/>
    </location>
</feature>
<accession>A0A346XV14</accession>
<protein>
    <recommendedName>
        <fullName evidence="4">Heliorhodopsin HeR</fullName>
    </recommendedName>
</protein>
<dbReference type="Proteomes" id="UP000264006">
    <property type="component" value="Chromosome"/>
</dbReference>
<name>A0A346XV14_9ACTN</name>
<feature type="transmembrane region" description="Helical" evidence="1">
    <location>
        <begin position="172"/>
        <end position="194"/>
    </location>
</feature>
<keyword evidence="1" id="KW-0472">Membrane</keyword>
<evidence type="ECO:0008006" key="4">
    <source>
        <dbReference type="Google" id="ProtNLM"/>
    </source>
</evidence>
<keyword evidence="3" id="KW-1185">Reference proteome</keyword>
<dbReference type="EMBL" id="CP031165">
    <property type="protein sequence ID" value="AXV06061.1"/>
    <property type="molecule type" value="Genomic_DNA"/>
</dbReference>
<evidence type="ECO:0000313" key="3">
    <source>
        <dbReference type="Proteomes" id="UP000264006"/>
    </source>
</evidence>
<dbReference type="KEGG" id="euz:DVS28_a1362"/>